<sequence length="366" mass="38906">MRITHFVENLAYGGLERVVINLVQAQLEAGHACEVICLFEEGALASELIDAGVAVTACGKRRGPDLLALARARRALAKSRCDVLHSHNDLAHYYAVAAALGLGIGRVVNTRHGMSASATTGRRAWLYGKSMRYTDTVVAVGDTVRRFFDGAGIRPRKGIVSIPNGIRVRKFRPANAAAHARLTSELGLPEATRLLGTVGRLNPVKDQAGLVRAFALLKRRMPESALVIVGDGQLRDELVALAAEQGVADAVFFLGMRDDVADLLEALDVFVLSSLSEGYSMALLEACAAGLPIVATNVGGNGEIVQPGINGVMVPPSDPDVLAAAIGELLRDPGRAAAFGRAGREWVLEEGSFQTMAERYAQVYAQ</sequence>
<evidence type="ECO:0000256" key="2">
    <source>
        <dbReference type="ARBA" id="ARBA00022679"/>
    </source>
</evidence>
<proteinExistence type="predicted"/>
<dbReference type="InterPro" id="IPR028098">
    <property type="entry name" value="Glyco_trans_4-like_N"/>
</dbReference>
<keyword evidence="2 5" id="KW-0808">Transferase</keyword>
<dbReference type="PANTHER" id="PTHR12526:SF510">
    <property type="entry name" value="D-INOSITOL 3-PHOSPHATE GLYCOSYLTRANSFERASE"/>
    <property type="match status" value="1"/>
</dbReference>
<dbReference type="SUPFAM" id="SSF53756">
    <property type="entry name" value="UDP-Glycosyltransferase/glycogen phosphorylase"/>
    <property type="match status" value="1"/>
</dbReference>
<feature type="domain" description="Glycosyl transferase family 1" evidence="3">
    <location>
        <begin position="185"/>
        <end position="346"/>
    </location>
</feature>
<keyword evidence="6" id="KW-1185">Reference proteome</keyword>
<evidence type="ECO:0000259" key="4">
    <source>
        <dbReference type="Pfam" id="PF13439"/>
    </source>
</evidence>
<protein>
    <submittedName>
        <fullName evidence="5">Glycosyltransferase</fullName>
        <ecNumber evidence="5">2.4.-.-</ecNumber>
    </submittedName>
</protein>
<feature type="domain" description="Glycosyltransferase subfamily 4-like N-terminal" evidence="4">
    <location>
        <begin position="12"/>
        <end position="167"/>
    </location>
</feature>
<dbReference type="GO" id="GO:0016757">
    <property type="term" value="F:glycosyltransferase activity"/>
    <property type="evidence" value="ECO:0007669"/>
    <property type="project" value="UniProtKB-KW"/>
</dbReference>
<reference evidence="6" key="1">
    <citation type="journal article" date="2019" name="Int. J. Syst. Evol. Microbiol.">
        <title>The Global Catalogue of Microorganisms (GCM) 10K type strain sequencing project: providing services to taxonomists for standard genome sequencing and annotation.</title>
        <authorList>
            <consortium name="The Broad Institute Genomics Platform"/>
            <consortium name="The Broad Institute Genome Sequencing Center for Infectious Disease"/>
            <person name="Wu L."/>
            <person name="Ma J."/>
        </authorList>
    </citation>
    <scope>NUCLEOTIDE SEQUENCE [LARGE SCALE GENOMIC DNA]</scope>
    <source>
        <strain evidence="6">KCTC 42211</strain>
    </source>
</reference>
<gene>
    <name evidence="5" type="ORF">ACFOM9_13810</name>
</gene>
<evidence type="ECO:0000256" key="1">
    <source>
        <dbReference type="ARBA" id="ARBA00022676"/>
    </source>
</evidence>
<dbReference type="Pfam" id="PF13439">
    <property type="entry name" value="Glyco_transf_4"/>
    <property type="match status" value="1"/>
</dbReference>
<dbReference type="Proteomes" id="UP001595724">
    <property type="component" value="Unassembled WGS sequence"/>
</dbReference>
<name>A0ABV7UWV0_9GAMM</name>
<keyword evidence="1 5" id="KW-0328">Glycosyltransferase</keyword>
<dbReference type="Gene3D" id="3.40.50.2000">
    <property type="entry name" value="Glycogen Phosphorylase B"/>
    <property type="match status" value="2"/>
</dbReference>
<dbReference type="RefSeq" id="WP_386712012.1">
    <property type="nucleotide sequence ID" value="NZ_JBHRYF010000012.1"/>
</dbReference>
<dbReference type="PANTHER" id="PTHR12526">
    <property type="entry name" value="GLYCOSYLTRANSFERASE"/>
    <property type="match status" value="1"/>
</dbReference>
<dbReference type="Pfam" id="PF00534">
    <property type="entry name" value="Glycos_transf_1"/>
    <property type="match status" value="1"/>
</dbReference>
<dbReference type="InterPro" id="IPR001296">
    <property type="entry name" value="Glyco_trans_1"/>
</dbReference>
<dbReference type="EC" id="2.4.-.-" evidence="5"/>
<organism evidence="5 6">
    <name type="scientific">Luteimonas notoginsengisoli</name>
    <dbReference type="NCBI Taxonomy" id="1578200"/>
    <lineage>
        <taxon>Bacteria</taxon>
        <taxon>Pseudomonadati</taxon>
        <taxon>Pseudomonadota</taxon>
        <taxon>Gammaproteobacteria</taxon>
        <taxon>Lysobacterales</taxon>
        <taxon>Lysobacteraceae</taxon>
        <taxon>Luteimonas</taxon>
    </lineage>
</organism>
<accession>A0ABV7UWV0</accession>
<comment type="caution">
    <text evidence="5">The sequence shown here is derived from an EMBL/GenBank/DDBJ whole genome shotgun (WGS) entry which is preliminary data.</text>
</comment>
<evidence type="ECO:0000313" key="6">
    <source>
        <dbReference type="Proteomes" id="UP001595724"/>
    </source>
</evidence>
<dbReference type="EMBL" id="JBHRYF010000012">
    <property type="protein sequence ID" value="MFC3661139.1"/>
    <property type="molecule type" value="Genomic_DNA"/>
</dbReference>
<evidence type="ECO:0000313" key="5">
    <source>
        <dbReference type="EMBL" id="MFC3661139.1"/>
    </source>
</evidence>
<evidence type="ECO:0000259" key="3">
    <source>
        <dbReference type="Pfam" id="PF00534"/>
    </source>
</evidence>